<sequence length="262" mass="28726">MVRDRFDKRRRRSSDASLVCHSLGGRGGAPAVSLAVLPCRQQITCREGTPSPPGFRNREKVLVTCSRLTGLRNTMGYVLIDEGIVDEVDYVLIDEGRNPLLISGEASKDAARYTVAAKVAELLMRGLLKDNSVELIEEGIALAEMALETKDLWDGNDPWASCSGTNHLILETIIAETSVTIPGIKYVIDPGWVKVRSYSPDSGIESLTVLTTSKAQALQRSGRARREGAGKYFCLYPESRFEGHDDSTMPEIKRGNLSNVIL</sequence>
<dbReference type="GO" id="GO:0045943">
    <property type="term" value="P:positive regulation of transcription by RNA polymerase I"/>
    <property type="evidence" value="ECO:0007669"/>
    <property type="project" value="TreeGrafter"/>
</dbReference>
<evidence type="ECO:0000259" key="5">
    <source>
        <dbReference type="PROSITE" id="PS51194"/>
    </source>
</evidence>
<dbReference type="Pfam" id="PF07517">
    <property type="entry name" value="SecA_DEAD"/>
    <property type="match status" value="1"/>
</dbReference>
<dbReference type="GO" id="GO:0005730">
    <property type="term" value="C:nucleolus"/>
    <property type="evidence" value="ECO:0007669"/>
    <property type="project" value="TreeGrafter"/>
</dbReference>
<reference evidence="7" key="1">
    <citation type="submission" date="2023-04" db="EMBL/GenBank/DDBJ databases">
        <authorList>
            <person name="Vijverberg K."/>
            <person name="Xiong W."/>
            <person name="Schranz E."/>
        </authorList>
    </citation>
    <scope>NUCLEOTIDE SEQUENCE</scope>
</reference>
<evidence type="ECO:0000256" key="1">
    <source>
        <dbReference type="ARBA" id="ARBA00012552"/>
    </source>
</evidence>
<dbReference type="InterPro" id="IPR011115">
    <property type="entry name" value="SecA_DEAD"/>
</dbReference>
<dbReference type="AlphaFoldDB" id="A0AA36ERW1"/>
<keyword evidence="3" id="KW-0347">Helicase</keyword>
<dbReference type="PANTHER" id="PTHR18934:SF118">
    <property type="entry name" value="ATP-DEPENDENT RNA HELICASE DHX33"/>
    <property type="match status" value="1"/>
</dbReference>
<dbReference type="GO" id="GO:0016020">
    <property type="term" value="C:membrane"/>
    <property type="evidence" value="ECO:0007669"/>
    <property type="project" value="InterPro"/>
</dbReference>
<evidence type="ECO:0000313" key="7">
    <source>
        <dbReference type="EMBL" id="CAI9303685.1"/>
    </source>
</evidence>
<evidence type="ECO:0000256" key="4">
    <source>
        <dbReference type="ARBA" id="ARBA00047984"/>
    </source>
</evidence>
<dbReference type="GO" id="GO:0003725">
    <property type="term" value="F:double-stranded RNA binding"/>
    <property type="evidence" value="ECO:0007669"/>
    <property type="project" value="TreeGrafter"/>
</dbReference>
<dbReference type="InterPro" id="IPR027417">
    <property type="entry name" value="P-loop_NTPase"/>
</dbReference>
<dbReference type="PROSITE" id="PS51196">
    <property type="entry name" value="SECA_MOTOR_DEAD"/>
    <property type="match status" value="1"/>
</dbReference>
<evidence type="ECO:0000256" key="3">
    <source>
        <dbReference type="ARBA" id="ARBA00022806"/>
    </source>
</evidence>
<dbReference type="PROSITE" id="PS51194">
    <property type="entry name" value="HELICASE_CTER"/>
    <property type="match status" value="1"/>
</dbReference>
<dbReference type="GO" id="GO:0017038">
    <property type="term" value="P:protein import"/>
    <property type="evidence" value="ECO:0007669"/>
    <property type="project" value="InterPro"/>
</dbReference>
<dbReference type="Gene3D" id="3.40.50.300">
    <property type="entry name" value="P-loop containing nucleotide triphosphate hydrolases"/>
    <property type="match status" value="2"/>
</dbReference>
<dbReference type="EMBL" id="OX465085">
    <property type="protein sequence ID" value="CAI9303685.1"/>
    <property type="molecule type" value="Genomic_DNA"/>
</dbReference>
<dbReference type="Proteomes" id="UP001177003">
    <property type="component" value="Chromosome 9"/>
</dbReference>
<name>A0AA36ERW1_LACSI</name>
<keyword evidence="2" id="KW-0378">Hydrolase</keyword>
<dbReference type="GO" id="GO:0003724">
    <property type="term" value="F:RNA helicase activity"/>
    <property type="evidence" value="ECO:0007669"/>
    <property type="project" value="UniProtKB-EC"/>
</dbReference>
<dbReference type="GO" id="GO:0016787">
    <property type="term" value="F:hydrolase activity"/>
    <property type="evidence" value="ECO:0007669"/>
    <property type="project" value="UniProtKB-KW"/>
</dbReference>
<dbReference type="GO" id="GO:0005524">
    <property type="term" value="F:ATP binding"/>
    <property type="evidence" value="ECO:0007669"/>
    <property type="project" value="InterPro"/>
</dbReference>
<proteinExistence type="predicted"/>
<comment type="catalytic activity">
    <reaction evidence="4">
        <text>ATP + H2O = ADP + phosphate + H(+)</text>
        <dbReference type="Rhea" id="RHEA:13065"/>
        <dbReference type="ChEBI" id="CHEBI:15377"/>
        <dbReference type="ChEBI" id="CHEBI:15378"/>
        <dbReference type="ChEBI" id="CHEBI:30616"/>
        <dbReference type="ChEBI" id="CHEBI:43474"/>
        <dbReference type="ChEBI" id="CHEBI:456216"/>
        <dbReference type="EC" id="3.6.4.13"/>
    </reaction>
</comment>
<dbReference type="EC" id="3.6.4.13" evidence="1"/>
<keyword evidence="3" id="KW-0547">Nucleotide-binding</keyword>
<organism evidence="7 8">
    <name type="scientific">Lactuca saligna</name>
    <name type="common">Willowleaf lettuce</name>
    <dbReference type="NCBI Taxonomy" id="75948"/>
    <lineage>
        <taxon>Eukaryota</taxon>
        <taxon>Viridiplantae</taxon>
        <taxon>Streptophyta</taxon>
        <taxon>Embryophyta</taxon>
        <taxon>Tracheophyta</taxon>
        <taxon>Spermatophyta</taxon>
        <taxon>Magnoliopsida</taxon>
        <taxon>eudicotyledons</taxon>
        <taxon>Gunneridae</taxon>
        <taxon>Pentapetalae</taxon>
        <taxon>asterids</taxon>
        <taxon>campanulids</taxon>
        <taxon>Asterales</taxon>
        <taxon>Asteraceae</taxon>
        <taxon>Cichorioideae</taxon>
        <taxon>Cichorieae</taxon>
        <taxon>Lactucinae</taxon>
        <taxon>Lactuca</taxon>
    </lineage>
</organism>
<dbReference type="PANTHER" id="PTHR18934">
    <property type="entry name" value="ATP-DEPENDENT RNA HELICASE"/>
    <property type="match status" value="1"/>
</dbReference>
<evidence type="ECO:0000259" key="6">
    <source>
        <dbReference type="PROSITE" id="PS51196"/>
    </source>
</evidence>
<keyword evidence="3" id="KW-0067">ATP-binding</keyword>
<evidence type="ECO:0000313" key="8">
    <source>
        <dbReference type="Proteomes" id="UP001177003"/>
    </source>
</evidence>
<dbReference type="SUPFAM" id="SSF52540">
    <property type="entry name" value="P-loop containing nucleoside triphosphate hydrolases"/>
    <property type="match status" value="1"/>
</dbReference>
<protein>
    <recommendedName>
        <fullName evidence="1">RNA helicase</fullName>
        <ecNumber evidence="1">3.6.4.13</ecNumber>
    </recommendedName>
</protein>
<evidence type="ECO:0000256" key="2">
    <source>
        <dbReference type="ARBA" id="ARBA00022801"/>
    </source>
</evidence>
<keyword evidence="8" id="KW-1185">Reference proteome</keyword>
<feature type="domain" description="Helicase C-terminal" evidence="5">
    <location>
        <begin position="86"/>
        <end position="262"/>
    </location>
</feature>
<accession>A0AA36ERW1</accession>
<dbReference type="InterPro" id="IPR001650">
    <property type="entry name" value="Helicase_C-like"/>
</dbReference>
<dbReference type="InterPro" id="IPR014018">
    <property type="entry name" value="SecA_motor_DEAD"/>
</dbReference>
<feature type="domain" description="SecA family profile" evidence="6">
    <location>
        <begin position="1"/>
        <end position="262"/>
    </location>
</feature>
<gene>
    <name evidence="7" type="ORF">LSALG_LOCUS42105</name>
</gene>